<sequence>MSVSVKRGLFYLVGLLILSFGITMTILAGLGAGAWDALNVGLSLMTPFTVGNWVIFVGIILIILNALLSKSKPEVLSLITIVVLGFFIDFWLLIVFPNMFITEVILQYIVLFVGIVMMALGIATYLQAKFAVIPIDRFMFVLQDLFKVKLMVAKTIGEVTALIAAFFAGGPIGVGTILVTFLIGPMIQYFFPKLEKMVYGTNEA</sequence>
<comment type="caution">
    <text evidence="2">The sequence shown here is derived from an EMBL/GenBank/DDBJ whole genome shotgun (WGS) entry which is preliminary data.</text>
</comment>
<proteinExistence type="predicted"/>
<evidence type="ECO:0008006" key="4">
    <source>
        <dbReference type="Google" id="ProtNLM"/>
    </source>
</evidence>
<keyword evidence="1" id="KW-0812">Transmembrane</keyword>
<dbReference type="Pfam" id="PF19700">
    <property type="entry name" value="DUF6198"/>
    <property type="match status" value="1"/>
</dbReference>
<dbReference type="AlphaFoldDB" id="U6SJV7"/>
<keyword evidence="3" id="KW-1185">Reference proteome</keyword>
<accession>U6SJV7</accession>
<feature type="transmembrane region" description="Helical" evidence="1">
    <location>
        <begin position="75"/>
        <end position="99"/>
    </location>
</feature>
<feature type="transmembrane region" description="Helical" evidence="1">
    <location>
        <begin position="105"/>
        <end position="126"/>
    </location>
</feature>
<dbReference type="RefSeq" id="WP_022629880.1">
    <property type="nucleotide sequence ID" value="NZ_ATAE01000067.1"/>
</dbReference>
<evidence type="ECO:0000256" key="1">
    <source>
        <dbReference type="SAM" id="Phobius"/>
    </source>
</evidence>
<feature type="transmembrane region" description="Helical" evidence="1">
    <location>
        <begin position="172"/>
        <end position="191"/>
    </location>
</feature>
<gene>
    <name evidence="2" type="ORF">A33I_02325</name>
</gene>
<dbReference type="PANTHER" id="PTHR40078">
    <property type="entry name" value="INTEGRAL MEMBRANE PROTEIN-RELATED"/>
    <property type="match status" value="1"/>
</dbReference>
<dbReference type="EMBL" id="ATAE01000067">
    <property type="protein sequence ID" value="ERN51225.1"/>
    <property type="molecule type" value="Genomic_DNA"/>
</dbReference>
<evidence type="ECO:0000313" key="2">
    <source>
        <dbReference type="EMBL" id="ERN51225.1"/>
    </source>
</evidence>
<feature type="transmembrane region" description="Helical" evidence="1">
    <location>
        <begin position="9"/>
        <end position="30"/>
    </location>
</feature>
<dbReference type="PANTHER" id="PTHR40078:SF1">
    <property type="entry name" value="INTEGRAL MEMBRANE PROTEIN"/>
    <property type="match status" value="1"/>
</dbReference>
<keyword evidence="1" id="KW-1133">Transmembrane helix</keyword>
<reference evidence="2 3" key="1">
    <citation type="journal article" date="2013" name="Genome Announc.">
        <title>Genome Sequence of the Extreme Obligate Alkaliphile Bacillus marmarensis Strain DSM 21297.</title>
        <authorList>
            <person name="Wernick D.G."/>
            <person name="Choi K.Y."/>
            <person name="Tat C.A."/>
            <person name="Lafontaine Rivera J.G."/>
            <person name="Liao J.C."/>
        </authorList>
    </citation>
    <scope>NUCLEOTIDE SEQUENCE [LARGE SCALE GENOMIC DNA]</scope>
    <source>
        <strain evidence="2 3">DSM 21297</strain>
    </source>
</reference>
<organism evidence="2 3">
    <name type="scientific">Alkalihalophilus marmarensis DSM 21297</name>
    <dbReference type="NCBI Taxonomy" id="1188261"/>
    <lineage>
        <taxon>Bacteria</taxon>
        <taxon>Bacillati</taxon>
        <taxon>Bacillota</taxon>
        <taxon>Bacilli</taxon>
        <taxon>Bacillales</taxon>
        <taxon>Bacillaceae</taxon>
        <taxon>Alkalihalophilus</taxon>
    </lineage>
</organism>
<dbReference type="PATRIC" id="fig|1188261.3.peg.3901"/>
<name>U6SJV7_9BACI</name>
<feature type="transmembrane region" description="Helical" evidence="1">
    <location>
        <begin position="50"/>
        <end position="68"/>
    </location>
</feature>
<dbReference type="Proteomes" id="UP000017170">
    <property type="component" value="Unassembled WGS sequence"/>
</dbReference>
<dbReference type="InterPro" id="IPR038750">
    <property type="entry name" value="YczE/YyaS-like"/>
</dbReference>
<evidence type="ECO:0000313" key="3">
    <source>
        <dbReference type="Proteomes" id="UP000017170"/>
    </source>
</evidence>
<keyword evidence="1" id="KW-0472">Membrane</keyword>
<protein>
    <recommendedName>
        <fullName evidence="4">Membrane protein YczE</fullName>
    </recommendedName>
</protein>